<keyword evidence="2" id="KW-0813">Transport</keyword>
<keyword evidence="3 4" id="KW-0732">Signal</keyword>
<dbReference type="GO" id="GO:0055085">
    <property type="term" value="P:transmembrane transport"/>
    <property type="evidence" value="ECO:0007669"/>
    <property type="project" value="InterPro"/>
</dbReference>
<dbReference type="InterPro" id="IPR004682">
    <property type="entry name" value="TRAP_DctP"/>
</dbReference>
<feature type="chain" id="PRO_5029467222" evidence="4">
    <location>
        <begin position="25"/>
        <end position="329"/>
    </location>
</feature>
<dbReference type="PIRSF" id="PIRSF006470">
    <property type="entry name" value="DctB"/>
    <property type="match status" value="1"/>
</dbReference>
<dbReference type="InterPro" id="IPR018389">
    <property type="entry name" value="DctP_fam"/>
</dbReference>
<dbReference type="GO" id="GO:0030288">
    <property type="term" value="C:outer membrane-bounded periplasmic space"/>
    <property type="evidence" value="ECO:0007669"/>
    <property type="project" value="InterPro"/>
</dbReference>
<dbReference type="PANTHER" id="PTHR33376">
    <property type="match status" value="1"/>
</dbReference>
<evidence type="ECO:0000256" key="3">
    <source>
        <dbReference type="ARBA" id="ARBA00022729"/>
    </source>
</evidence>
<dbReference type="InterPro" id="IPR038404">
    <property type="entry name" value="TRAP_DctP_sf"/>
</dbReference>
<name>A0A7J0BU44_9BACT</name>
<proteinExistence type="inferred from homology"/>
<dbReference type="NCBIfam" id="NF037995">
    <property type="entry name" value="TRAP_S1"/>
    <property type="match status" value="1"/>
</dbReference>
<dbReference type="EMBL" id="BLVP01000006">
    <property type="protein sequence ID" value="GFM36504.1"/>
    <property type="molecule type" value="Genomic_DNA"/>
</dbReference>
<gene>
    <name evidence="5" type="primary">dctP</name>
    <name evidence="5" type="ORF">DSM19430T_11880</name>
</gene>
<dbReference type="AlphaFoldDB" id="A0A7J0BU44"/>
<feature type="signal peptide" evidence="4">
    <location>
        <begin position="1"/>
        <end position="24"/>
    </location>
</feature>
<dbReference type="Gene3D" id="3.40.190.170">
    <property type="entry name" value="Bacterial extracellular solute-binding protein, family 7"/>
    <property type="match status" value="1"/>
</dbReference>
<dbReference type="Pfam" id="PF03480">
    <property type="entry name" value="DctP"/>
    <property type="match status" value="1"/>
</dbReference>
<dbReference type="RefSeq" id="WP_174409176.1">
    <property type="nucleotide sequence ID" value="NZ_BLVP01000006.1"/>
</dbReference>
<evidence type="ECO:0000313" key="6">
    <source>
        <dbReference type="Proteomes" id="UP000503820"/>
    </source>
</evidence>
<keyword evidence="6" id="KW-1185">Reference proteome</keyword>
<comment type="similarity">
    <text evidence="1">Belongs to the bacterial solute-binding protein 7 family.</text>
</comment>
<dbReference type="GO" id="GO:0015740">
    <property type="term" value="P:C4-dicarboxylate transport"/>
    <property type="evidence" value="ECO:0007669"/>
    <property type="project" value="TreeGrafter"/>
</dbReference>
<dbReference type="FunFam" id="3.40.190.170:FF:000001">
    <property type="entry name" value="TRAP dicarboxylate transporter, DctP subunit"/>
    <property type="match status" value="1"/>
</dbReference>
<organism evidence="5 6">
    <name type="scientific">Desulfovibrio psychrotolerans</name>
    <dbReference type="NCBI Taxonomy" id="415242"/>
    <lineage>
        <taxon>Bacteria</taxon>
        <taxon>Pseudomonadati</taxon>
        <taxon>Thermodesulfobacteriota</taxon>
        <taxon>Desulfovibrionia</taxon>
        <taxon>Desulfovibrionales</taxon>
        <taxon>Desulfovibrionaceae</taxon>
        <taxon>Desulfovibrio</taxon>
    </lineage>
</organism>
<sequence>MLKLKTVLVVAVCAVLLSAATVFASPIVIKFSHVVAEDTPKGIMANAFRDLVAERLEGKVVVEVYPNSQLFGDGKELEALLLGDVHILAPALSKFQKYTPLLQIYDLPFLFKDMEAIDRFQQGPQGKALLNSMKGKGIIGLDYLHNGMKQISSNNPIRTPEDAKGRKFRIMTSDVLAAQFEAVGAMPMKKPFAEVFILLQTKAIDGQENSWSNIYSQKFFEVQPYITETNHGILDYLVVSSTSFWDGLPADIRPVLEECLKESIAIGNKAAADKDMEDRQTIADSKRTEIITLTDAEREAWVEAMKPVWKKFEDAVGKENLEAAIASNN</sequence>
<protein>
    <submittedName>
        <fullName evidence="5">C4-dicarboxylate ABC transporter</fullName>
    </submittedName>
</protein>
<accession>A0A7J0BU44</accession>
<evidence type="ECO:0000256" key="2">
    <source>
        <dbReference type="ARBA" id="ARBA00022448"/>
    </source>
</evidence>
<evidence type="ECO:0000313" key="5">
    <source>
        <dbReference type="EMBL" id="GFM36504.1"/>
    </source>
</evidence>
<comment type="caution">
    <text evidence="5">The sequence shown here is derived from an EMBL/GenBank/DDBJ whole genome shotgun (WGS) entry which is preliminary data.</text>
</comment>
<evidence type="ECO:0000256" key="1">
    <source>
        <dbReference type="ARBA" id="ARBA00009023"/>
    </source>
</evidence>
<dbReference type="Proteomes" id="UP000503820">
    <property type="component" value="Unassembled WGS sequence"/>
</dbReference>
<reference evidence="5 6" key="1">
    <citation type="submission" date="2020-05" db="EMBL/GenBank/DDBJ databases">
        <title>Draft genome sequence of Desulfovibrio psychrotolerans JS1T.</title>
        <authorList>
            <person name="Ueno A."/>
            <person name="Tamazawa S."/>
            <person name="Tamamura S."/>
            <person name="Murakami T."/>
            <person name="Kiyama T."/>
            <person name="Inomata H."/>
            <person name="Amano Y."/>
            <person name="Miyakawa K."/>
            <person name="Tamaki H."/>
            <person name="Naganuma T."/>
            <person name="Kaneko K."/>
        </authorList>
    </citation>
    <scope>NUCLEOTIDE SEQUENCE [LARGE SCALE GENOMIC DNA]</scope>
    <source>
        <strain evidence="5 6">JS1</strain>
    </source>
</reference>
<dbReference type="PANTHER" id="PTHR33376:SF7">
    <property type="entry name" value="C4-DICARBOXYLATE-BINDING PROTEIN DCTB"/>
    <property type="match status" value="1"/>
</dbReference>
<evidence type="ECO:0000256" key="4">
    <source>
        <dbReference type="SAM" id="SignalP"/>
    </source>
</evidence>
<dbReference type="CDD" id="cd13674">
    <property type="entry name" value="PBP2_TRAP_SBP_like_1"/>
    <property type="match status" value="1"/>
</dbReference>
<dbReference type="NCBIfam" id="TIGR00787">
    <property type="entry name" value="dctP"/>
    <property type="match status" value="1"/>
</dbReference>